<comment type="caution">
    <text evidence="2">The sequence shown here is derived from an EMBL/GenBank/DDBJ whole genome shotgun (WGS) entry which is preliminary data.</text>
</comment>
<feature type="chain" id="PRO_5040277146" evidence="1">
    <location>
        <begin position="27"/>
        <end position="116"/>
    </location>
</feature>
<dbReference type="AlphaFoldDB" id="A0A9Q0HGL2"/>
<gene>
    <name evidence="2" type="ORF">NE237_016735</name>
</gene>
<keyword evidence="3" id="KW-1185">Reference proteome</keyword>
<reference evidence="2" key="1">
    <citation type="journal article" date="2023" name="Plant J.">
        <title>The genome of the king protea, Protea cynaroides.</title>
        <authorList>
            <person name="Chang J."/>
            <person name="Duong T.A."/>
            <person name="Schoeman C."/>
            <person name="Ma X."/>
            <person name="Roodt D."/>
            <person name="Barker N."/>
            <person name="Li Z."/>
            <person name="Van de Peer Y."/>
            <person name="Mizrachi E."/>
        </authorList>
    </citation>
    <scope>NUCLEOTIDE SEQUENCE</scope>
    <source>
        <tissue evidence="2">Young leaves</tissue>
    </source>
</reference>
<proteinExistence type="predicted"/>
<dbReference type="Proteomes" id="UP001141806">
    <property type="component" value="Unassembled WGS sequence"/>
</dbReference>
<sequence>MAARTGYLKMLLGSMAIGGWACEAAASEPPHLYAVVGFQVKNTKSAGPNKPTNQMIKPPMNFEDKFIFVPSSPLLLLLSEKVFLHPNRNPTDDIIPTVASNHHIDPMSEEIPLHPR</sequence>
<accession>A0A9Q0HGL2</accession>
<evidence type="ECO:0000313" key="3">
    <source>
        <dbReference type="Proteomes" id="UP001141806"/>
    </source>
</evidence>
<evidence type="ECO:0000256" key="1">
    <source>
        <dbReference type="SAM" id="SignalP"/>
    </source>
</evidence>
<protein>
    <submittedName>
        <fullName evidence="2">Uncharacterized protein</fullName>
    </submittedName>
</protein>
<feature type="signal peptide" evidence="1">
    <location>
        <begin position="1"/>
        <end position="26"/>
    </location>
</feature>
<dbReference type="EMBL" id="JAMYWD010000007">
    <property type="protein sequence ID" value="KAJ4964886.1"/>
    <property type="molecule type" value="Genomic_DNA"/>
</dbReference>
<evidence type="ECO:0000313" key="2">
    <source>
        <dbReference type="EMBL" id="KAJ4964886.1"/>
    </source>
</evidence>
<keyword evidence="1" id="KW-0732">Signal</keyword>
<name>A0A9Q0HGL2_9MAGN</name>
<organism evidence="2 3">
    <name type="scientific">Protea cynaroides</name>
    <dbReference type="NCBI Taxonomy" id="273540"/>
    <lineage>
        <taxon>Eukaryota</taxon>
        <taxon>Viridiplantae</taxon>
        <taxon>Streptophyta</taxon>
        <taxon>Embryophyta</taxon>
        <taxon>Tracheophyta</taxon>
        <taxon>Spermatophyta</taxon>
        <taxon>Magnoliopsida</taxon>
        <taxon>Proteales</taxon>
        <taxon>Proteaceae</taxon>
        <taxon>Protea</taxon>
    </lineage>
</organism>